<dbReference type="AlphaFoldDB" id="A0A0A3Z811"/>
<comment type="caution">
    <text evidence="14">The sequence shown here is derived from an EMBL/GenBank/DDBJ whole genome shotgun (WGS) entry which is preliminary data.</text>
</comment>
<dbReference type="InterPro" id="IPR005467">
    <property type="entry name" value="His_kinase_dom"/>
</dbReference>
<keyword evidence="12" id="KW-0812">Transmembrane</keyword>
<dbReference type="GO" id="GO:0004721">
    <property type="term" value="F:phosphoprotein phosphatase activity"/>
    <property type="evidence" value="ECO:0007669"/>
    <property type="project" value="TreeGrafter"/>
</dbReference>
<sequence>MQRYTLSQRLMMVFALLLVACCAISGYMQVRTASQYSQSVTQHLSVNLASQIASNNPLLSEQGLDPNLVHKLFNQLMAVNPSVEVYLLDSKGNIIGNAAPAGKLLRHTVGLGPINALLSGAAMPVYGDNPRDPARQEVFSVAPLKMAGELKGYVYIILQGEEYTALASEAQHRSVIMMALRTMGQVILFGGLIGIVAFRWVTRPVRKLIAQVATLESGGMQAIQALAHRKMPSAPSRDEVAQLQQGFVHLAKMIDQQWQSLTMQDQMRREFVANISHDLRTPLTSLHGYLETLSIKSDTLSSDERQRYLSIALSQSQKVGKLAQELFELARLEYGVVKPQKESFSLSELVQDVLQKFELTAESRQQQLRMDIQPGIPQVNADPGMIERVLTNLIDNAFRHTPEEGLIEIRLYQQTGKVMVQVNDSGPGIAEEQKNDLFFRPTLLNMRKHRVGGLGLIIVRRILQLHDSDIQLVDRPQRGACFEFSVPV</sequence>
<dbReference type="InterPro" id="IPR050351">
    <property type="entry name" value="BphY/WalK/GraS-like"/>
</dbReference>
<dbReference type="GO" id="GO:0000155">
    <property type="term" value="F:phosphorelay sensor kinase activity"/>
    <property type="evidence" value="ECO:0007669"/>
    <property type="project" value="InterPro"/>
</dbReference>
<dbReference type="OrthoDB" id="9804645at2"/>
<dbReference type="SMART" id="SM00387">
    <property type="entry name" value="HATPase_c"/>
    <property type="match status" value="1"/>
</dbReference>
<dbReference type="InterPro" id="IPR003661">
    <property type="entry name" value="HisK_dim/P_dom"/>
</dbReference>
<dbReference type="SMART" id="SM00388">
    <property type="entry name" value="HisKA"/>
    <property type="match status" value="1"/>
</dbReference>
<keyword evidence="10" id="KW-0902">Two-component regulatory system</keyword>
<dbReference type="FunFam" id="1.10.287.130:FF:000008">
    <property type="entry name" value="Two-component sensor histidine kinase"/>
    <property type="match status" value="1"/>
</dbReference>
<evidence type="ECO:0000256" key="8">
    <source>
        <dbReference type="ARBA" id="ARBA00022777"/>
    </source>
</evidence>
<name>A0A0A3Z811_9GAMM</name>
<organism evidence="14 15">
    <name type="scientific">Erwinia typographi</name>
    <dbReference type="NCBI Taxonomy" id="371042"/>
    <lineage>
        <taxon>Bacteria</taxon>
        <taxon>Pseudomonadati</taxon>
        <taxon>Pseudomonadota</taxon>
        <taxon>Gammaproteobacteria</taxon>
        <taxon>Enterobacterales</taxon>
        <taxon>Erwiniaceae</taxon>
        <taxon>Erwinia</taxon>
    </lineage>
</organism>
<dbReference type="EC" id="2.7.13.3" evidence="3"/>
<dbReference type="Gene3D" id="6.10.340.10">
    <property type="match status" value="1"/>
</dbReference>
<keyword evidence="6" id="KW-0808">Transferase</keyword>
<evidence type="ECO:0000256" key="9">
    <source>
        <dbReference type="ARBA" id="ARBA00022840"/>
    </source>
</evidence>
<evidence type="ECO:0000256" key="7">
    <source>
        <dbReference type="ARBA" id="ARBA00022741"/>
    </source>
</evidence>
<evidence type="ECO:0000256" key="4">
    <source>
        <dbReference type="ARBA" id="ARBA00022475"/>
    </source>
</evidence>
<dbReference type="GO" id="GO:0005886">
    <property type="term" value="C:plasma membrane"/>
    <property type="evidence" value="ECO:0007669"/>
    <property type="project" value="UniProtKB-SubCell"/>
</dbReference>
<dbReference type="CDD" id="cd00075">
    <property type="entry name" value="HATPase"/>
    <property type="match status" value="1"/>
</dbReference>
<dbReference type="PRINTS" id="PR00344">
    <property type="entry name" value="BCTRLSENSOR"/>
</dbReference>
<evidence type="ECO:0000256" key="3">
    <source>
        <dbReference type="ARBA" id="ARBA00012438"/>
    </source>
</evidence>
<evidence type="ECO:0000256" key="6">
    <source>
        <dbReference type="ARBA" id="ARBA00022679"/>
    </source>
</evidence>
<reference evidence="14 15" key="1">
    <citation type="submission" date="2014-10" db="EMBL/GenBank/DDBJ databases">
        <title>Genome sequence of Erwinia typographi M043b.</title>
        <authorList>
            <person name="Chan K.-G."/>
            <person name="Tan W.-S."/>
        </authorList>
    </citation>
    <scope>NUCLEOTIDE SEQUENCE [LARGE SCALE GENOMIC DNA]</scope>
    <source>
        <strain evidence="14 15">M043b</strain>
    </source>
</reference>
<dbReference type="Pfam" id="PF02518">
    <property type="entry name" value="HATPase_c"/>
    <property type="match status" value="1"/>
</dbReference>
<dbReference type="PROSITE" id="PS50109">
    <property type="entry name" value="HIS_KIN"/>
    <property type="match status" value="1"/>
</dbReference>
<dbReference type="InterPro" id="IPR036890">
    <property type="entry name" value="HATPase_C_sf"/>
</dbReference>
<dbReference type="SUPFAM" id="SSF55874">
    <property type="entry name" value="ATPase domain of HSP90 chaperone/DNA topoisomerase II/histidine kinase"/>
    <property type="match status" value="1"/>
</dbReference>
<feature type="domain" description="Histidine kinase" evidence="13">
    <location>
        <begin position="274"/>
        <end position="488"/>
    </location>
</feature>
<dbReference type="SUPFAM" id="SSF47384">
    <property type="entry name" value="Homodimeric domain of signal transducing histidine kinase"/>
    <property type="match status" value="1"/>
</dbReference>
<dbReference type="CDD" id="cd00082">
    <property type="entry name" value="HisKA"/>
    <property type="match status" value="1"/>
</dbReference>
<keyword evidence="4" id="KW-1003">Cell membrane</keyword>
<evidence type="ECO:0000256" key="1">
    <source>
        <dbReference type="ARBA" id="ARBA00000085"/>
    </source>
</evidence>
<dbReference type="PANTHER" id="PTHR45453">
    <property type="entry name" value="PHOSPHATE REGULON SENSOR PROTEIN PHOR"/>
    <property type="match status" value="1"/>
</dbReference>
<dbReference type="InterPro" id="IPR036097">
    <property type="entry name" value="HisK_dim/P_sf"/>
</dbReference>
<feature type="transmembrane region" description="Helical" evidence="12">
    <location>
        <begin position="183"/>
        <end position="201"/>
    </location>
</feature>
<evidence type="ECO:0000256" key="2">
    <source>
        <dbReference type="ARBA" id="ARBA00004236"/>
    </source>
</evidence>
<evidence type="ECO:0000259" key="13">
    <source>
        <dbReference type="PROSITE" id="PS50109"/>
    </source>
</evidence>
<protein>
    <recommendedName>
        <fullName evidence="3">histidine kinase</fullName>
        <ecNumber evidence="3">2.7.13.3</ecNumber>
    </recommendedName>
</protein>
<dbReference type="InterPro" id="IPR004358">
    <property type="entry name" value="Sig_transdc_His_kin-like_C"/>
</dbReference>
<keyword evidence="11 12" id="KW-0472">Membrane</keyword>
<dbReference type="RefSeq" id="WP_034888986.1">
    <property type="nucleotide sequence ID" value="NZ_JRUQ01000019.1"/>
</dbReference>
<dbReference type="PROSITE" id="PS51257">
    <property type="entry name" value="PROKAR_LIPOPROTEIN"/>
    <property type="match status" value="1"/>
</dbReference>
<evidence type="ECO:0000313" key="14">
    <source>
        <dbReference type="EMBL" id="KGT94980.1"/>
    </source>
</evidence>
<evidence type="ECO:0000256" key="5">
    <source>
        <dbReference type="ARBA" id="ARBA00022553"/>
    </source>
</evidence>
<dbReference type="eggNOG" id="COG2205">
    <property type="taxonomic scope" value="Bacteria"/>
</dbReference>
<dbReference type="GO" id="GO:0016036">
    <property type="term" value="P:cellular response to phosphate starvation"/>
    <property type="evidence" value="ECO:0007669"/>
    <property type="project" value="TreeGrafter"/>
</dbReference>
<keyword evidence="9" id="KW-0067">ATP-binding</keyword>
<dbReference type="EMBL" id="JRUQ01000019">
    <property type="protein sequence ID" value="KGT94980.1"/>
    <property type="molecule type" value="Genomic_DNA"/>
</dbReference>
<keyword evidence="12" id="KW-1133">Transmembrane helix</keyword>
<dbReference type="InterPro" id="IPR003594">
    <property type="entry name" value="HATPase_dom"/>
</dbReference>
<dbReference type="Gene3D" id="1.10.287.130">
    <property type="match status" value="1"/>
</dbReference>
<dbReference type="GO" id="GO:0005524">
    <property type="term" value="F:ATP binding"/>
    <property type="evidence" value="ECO:0007669"/>
    <property type="project" value="UniProtKB-KW"/>
</dbReference>
<evidence type="ECO:0000256" key="12">
    <source>
        <dbReference type="SAM" id="Phobius"/>
    </source>
</evidence>
<proteinExistence type="predicted"/>
<evidence type="ECO:0000256" key="11">
    <source>
        <dbReference type="ARBA" id="ARBA00023136"/>
    </source>
</evidence>
<evidence type="ECO:0000256" key="10">
    <source>
        <dbReference type="ARBA" id="ARBA00023012"/>
    </source>
</evidence>
<gene>
    <name evidence="14" type="ORF">NG99_04845</name>
</gene>
<keyword evidence="7" id="KW-0547">Nucleotide-binding</keyword>
<evidence type="ECO:0000313" key="15">
    <source>
        <dbReference type="Proteomes" id="UP000030351"/>
    </source>
</evidence>
<dbReference type="STRING" id="371042.NG99_04845"/>
<dbReference type="Proteomes" id="UP000030351">
    <property type="component" value="Unassembled WGS sequence"/>
</dbReference>
<keyword evidence="15" id="KW-1185">Reference proteome</keyword>
<dbReference type="Gene3D" id="3.30.565.10">
    <property type="entry name" value="Histidine kinase-like ATPase, C-terminal domain"/>
    <property type="match status" value="1"/>
</dbReference>
<dbReference type="Pfam" id="PF00512">
    <property type="entry name" value="HisKA"/>
    <property type="match status" value="1"/>
</dbReference>
<keyword evidence="5" id="KW-0597">Phosphoprotein</keyword>
<comment type="subcellular location">
    <subcellularLocation>
        <location evidence="2">Cell membrane</location>
    </subcellularLocation>
</comment>
<comment type="catalytic activity">
    <reaction evidence="1">
        <text>ATP + protein L-histidine = ADP + protein N-phospho-L-histidine.</text>
        <dbReference type="EC" id="2.7.13.3"/>
    </reaction>
</comment>
<keyword evidence="8 14" id="KW-0418">Kinase</keyword>
<accession>A0A0A3Z811</accession>
<dbReference type="PANTHER" id="PTHR45453:SF1">
    <property type="entry name" value="PHOSPHATE REGULON SENSOR PROTEIN PHOR"/>
    <property type="match status" value="1"/>
</dbReference>